<dbReference type="InterPro" id="IPR006311">
    <property type="entry name" value="TAT_signal"/>
</dbReference>
<dbReference type="Pfam" id="PF09423">
    <property type="entry name" value="PhoD"/>
    <property type="match status" value="1"/>
</dbReference>
<dbReference type="Gene3D" id="2.60.40.380">
    <property type="entry name" value="Purple acid phosphatase-like, N-terminal"/>
    <property type="match status" value="1"/>
</dbReference>
<dbReference type="Pfam" id="PF16655">
    <property type="entry name" value="PhoD_N"/>
    <property type="match status" value="1"/>
</dbReference>
<dbReference type="InterPro" id="IPR052900">
    <property type="entry name" value="Phospholipid_Metab_Enz"/>
</dbReference>
<evidence type="ECO:0000259" key="1">
    <source>
        <dbReference type="Pfam" id="PF09423"/>
    </source>
</evidence>
<dbReference type="PROSITE" id="PS51318">
    <property type="entry name" value="TAT"/>
    <property type="match status" value="1"/>
</dbReference>
<feature type="domain" description="Phospholipase D N-terminal" evidence="2">
    <location>
        <begin position="44"/>
        <end position="131"/>
    </location>
</feature>
<dbReference type="PANTHER" id="PTHR43606">
    <property type="entry name" value="PHOSPHATASE, PUTATIVE (AFU_ORTHOLOGUE AFUA_6G08710)-RELATED"/>
    <property type="match status" value="1"/>
</dbReference>
<dbReference type="SUPFAM" id="SSF56300">
    <property type="entry name" value="Metallo-dependent phosphatases"/>
    <property type="match status" value="1"/>
</dbReference>
<dbReference type="RefSeq" id="WP_316689437.1">
    <property type="nucleotide sequence ID" value="NZ_CP103837.1"/>
</dbReference>
<proteinExistence type="predicted"/>
<dbReference type="GeneID" id="95586600"/>
<feature type="domain" description="PhoD-like phosphatase metallophosphatase" evidence="1">
    <location>
        <begin position="148"/>
        <end position="502"/>
    </location>
</feature>
<sequence length="527" mass="57942">MTASDPARRRVLQGLGAGLLLPAAGGGSARSLAAPSGRPIITDGVQSGDVRDGSALLWSRADRPARMRVEWDTRPSLRQARRVEGGMAVPAHDFTARVDLGGLPCDQDIFYRVRFEDADSGVLSAPHGHLRSAPQTRRDVRFVWSGDTVGQGFGINPDIGGMRIYSAMRARNPDFFLHSGDTIYADSPIPAELTVEDGKRWRNLTTAAKSKVAETLDEFRGNYRYNLLDDHVRRFNGEVPQLWQWDDHETTNNWSPGKQLDARYQVRDIGVLATRARKAFLEYAPMRGVRADGNGRIYRKIGYGPLLDVFVLDMRSYRAANSDNLQPTPSADTAFLGAEQLAWLQRELAGSRAQWKVIAADMPIGLQVPDGEDGNGRPRWEAIANGDDGAPRGREQEIAALLRFISRARIRNTVWLTADVHYCAAHYYHPDRAAFQQFEPFWEFVGGPLNAGSFGPNALDATFGPTVVFQKAPPAPNTSPLAGYQFFGEVEIDGASGVLTVTLRDLDGVAQFRQPILPYGAESHAAG</sequence>
<dbReference type="EMBL" id="CP103840">
    <property type="protein sequence ID" value="WOB26277.1"/>
    <property type="molecule type" value="Genomic_DNA"/>
</dbReference>
<evidence type="ECO:0000313" key="4">
    <source>
        <dbReference type="Proteomes" id="UP001304534"/>
    </source>
</evidence>
<dbReference type="InterPro" id="IPR018946">
    <property type="entry name" value="PhoD-like_MPP"/>
</dbReference>
<dbReference type="Proteomes" id="UP001304534">
    <property type="component" value="Chromosome"/>
</dbReference>
<gene>
    <name evidence="3" type="ORF">NYR99_21980</name>
</gene>
<dbReference type="InterPro" id="IPR038607">
    <property type="entry name" value="PhoD-like_sf"/>
</dbReference>
<dbReference type="CDD" id="cd07389">
    <property type="entry name" value="MPP_PhoD"/>
    <property type="match status" value="1"/>
</dbReference>
<dbReference type="PANTHER" id="PTHR43606:SF1">
    <property type="entry name" value="PHOD-LIKE PHOSPHATASE METALLOPHOSPHATASE DOMAIN-CONTAINING PROTEIN"/>
    <property type="match status" value="1"/>
</dbReference>
<dbReference type="InterPro" id="IPR032093">
    <property type="entry name" value="PhoD_N"/>
</dbReference>
<protein>
    <submittedName>
        <fullName evidence="3">Alkaline phosphatase D family protein</fullName>
    </submittedName>
</protein>
<name>A0ABZ0D913_9XANT</name>
<evidence type="ECO:0000313" key="3">
    <source>
        <dbReference type="EMBL" id="WOB26277.1"/>
    </source>
</evidence>
<evidence type="ECO:0000259" key="2">
    <source>
        <dbReference type="Pfam" id="PF16655"/>
    </source>
</evidence>
<dbReference type="InterPro" id="IPR029052">
    <property type="entry name" value="Metallo-depent_PP-like"/>
</dbReference>
<keyword evidence="4" id="KW-1185">Reference proteome</keyword>
<accession>A0ABZ0D913</accession>
<dbReference type="Gene3D" id="3.60.21.70">
    <property type="entry name" value="PhoD-like phosphatase"/>
    <property type="match status" value="1"/>
</dbReference>
<organism evidence="3 4">
    <name type="scientific">Xanthomonas dyei</name>
    <dbReference type="NCBI Taxonomy" id="743699"/>
    <lineage>
        <taxon>Bacteria</taxon>
        <taxon>Pseudomonadati</taxon>
        <taxon>Pseudomonadota</taxon>
        <taxon>Gammaproteobacteria</taxon>
        <taxon>Lysobacterales</taxon>
        <taxon>Lysobacteraceae</taxon>
        <taxon>Xanthomonas</taxon>
    </lineage>
</organism>
<reference evidence="3 4" key="1">
    <citation type="submission" date="2022-08" db="EMBL/GenBank/DDBJ databases">
        <title>Whole genome sequencing-based tracing of a 2022 introduction and outbreak of Xanthomonas hortorum pv. pelargonii.</title>
        <authorList>
            <person name="Iruegas-Bocardo F."/>
            <person name="Weisberg A.K."/>
            <person name="Riutta E.R."/>
            <person name="Kilday K."/>
            <person name="Bonkowski J.C."/>
            <person name="Creswell T."/>
            <person name="Daughtrey M.L."/>
            <person name="Rane K."/>
            <person name="Grunwald N.J."/>
            <person name="Chang J.H."/>
            <person name="Putnam M.L."/>
        </authorList>
    </citation>
    <scope>NUCLEOTIDE SEQUENCE [LARGE SCALE GENOMIC DNA]</scope>
    <source>
        <strain evidence="3 4">22-325</strain>
    </source>
</reference>